<evidence type="ECO:0000313" key="9">
    <source>
        <dbReference type="EMBL" id="CAF1334663.1"/>
    </source>
</evidence>
<dbReference type="PANTHER" id="PTHR10183:SF382">
    <property type="entry name" value="CALPAIN-15"/>
    <property type="match status" value="1"/>
</dbReference>
<dbReference type="Pfam" id="PF00648">
    <property type="entry name" value="Peptidase_C2"/>
    <property type="match status" value="1"/>
</dbReference>
<comment type="caution">
    <text evidence="6">Lacks conserved residue(s) required for the propagation of feature annotation.</text>
</comment>
<feature type="domain" description="Calpain catalytic" evidence="8">
    <location>
        <begin position="148"/>
        <end position="442"/>
    </location>
</feature>
<dbReference type="InterPro" id="IPR038765">
    <property type="entry name" value="Papain-like_cys_pep_sf"/>
</dbReference>
<evidence type="ECO:0000256" key="7">
    <source>
        <dbReference type="SAM" id="MobiDB-lite"/>
    </source>
</evidence>
<evidence type="ECO:0000256" key="6">
    <source>
        <dbReference type="PROSITE-ProRule" id="PRU00239"/>
    </source>
</evidence>
<dbReference type="PROSITE" id="PS50203">
    <property type="entry name" value="CALPAIN_CAT"/>
    <property type="match status" value="1"/>
</dbReference>
<keyword evidence="2" id="KW-0645">Protease</keyword>
<keyword evidence="4" id="KW-0788">Thiol protease</keyword>
<protein>
    <recommendedName>
        <fullName evidence="8">Calpain catalytic domain-containing protein</fullName>
    </recommendedName>
</protein>
<comment type="caution">
    <text evidence="9">The sequence shown here is derived from an EMBL/GenBank/DDBJ whole genome shotgun (WGS) entry which is preliminary data.</text>
</comment>
<feature type="active site" evidence="5">
    <location>
        <position position="209"/>
    </location>
</feature>
<keyword evidence="3" id="KW-0378">Hydrolase</keyword>
<evidence type="ECO:0000256" key="4">
    <source>
        <dbReference type="ARBA" id="ARBA00022807"/>
    </source>
</evidence>
<dbReference type="Gene3D" id="3.90.70.10">
    <property type="entry name" value="Cysteine proteinases"/>
    <property type="match status" value="1"/>
</dbReference>
<evidence type="ECO:0000256" key="2">
    <source>
        <dbReference type="ARBA" id="ARBA00022670"/>
    </source>
</evidence>
<evidence type="ECO:0000256" key="5">
    <source>
        <dbReference type="PIRSR" id="PIRSR622684-1"/>
    </source>
</evidence>
<dbReference type="GO" id="GO:0005737">
    <property type="term" value="C:cytoplasm"/>
    <property type="evidence" value="ECO:0007669"/>
    <property type="project" value="TreeGrafter"/>
</dbReference>
<feature type="active site" evidence="5">
    <location>
        <position position="367"/>
    </location>
</feature>
<evidence type="ECO:0000256" key="3">
    <source>
        <dbReference type="ARBA" id="ARBA00022801"/>
    </source>
</evidence>
<dbReference type="AlphaFoldDB" id="A0A815G6I0"/>
<dbReference type="InterPro" id="IPR022684">
    <property type="entry name" value="Calpain_cysteine_protease"/>
</dbReference>
<organism evidence="9 10">
    <name type="scientific">Rotaria sordida</name>
    <dbReference type="NCBI Taxonomy" id="392033"/>
    <lineage>
        <taxon>Eukaryota</taxon>
        <taxon>Metazoa</taxon>
        <taxon>Spiralia</taxon>
        <taxon>Gnathifera</taxon>
        <taxon>Rotifera</taxon>
        <taxon>Eurotatoria</taxon>
        <taxon>Bdelloidea</taxon>
        <taxon>Philodinida</taxon>
        <taxon>Philodinidae</taxon>
        <taxon>Rotaria</taxon>
    </lineage>
</organism>
<dbReference type="SUPFAM" id="SSF54001">
    <property type="entry name" value="Cysteine proteinases"/>
    <property type="match status" value="1"/>
</dbReference>
<comment type="similarity">
    <text evidence="1">Belongs to the peptidase C2 family.</text>
</comment>
<evidence type="ECO:0000313" key="10">
    <source>
        <dbReference type="Proteomes" id="UP000663864"/>
    </source>
</evidence>
<dbReference type="SMART" id="SM00230">
    <property type="entry name" value="CysPc"/>
    <property type="match status" value="1"/>
</dbReference>
<dbReference type="EMBL" id="CAJNOT010002667">
    <property type="protein sequence ID" value="CAF1334663.1"/>
    <property type="molecule type" value="Genomic_DNA"/>
</dbReference>
<dbReference type="InterPro" id="IPR000169">
    <property type="entry name" value="Pept_cys_AS"/>
</dbReference>
<feature type="compositionally biased region" description="Basic and acidic residues" evidence="7">
    <location>
        <begin position="857"/>
        <end position="868"/>
    </location>
</feature>
<dbReference type="Proteomes" id="UP000663864">
    <property type="component" value="Unassembled WGS sequence"/>
</dbReference>
<dbReference type="PANTHER" id="PTHR10183">
    <property type="entry name" value="CALPAIN"/>
    <property type="match status" value="1"/>
</dbReference>
<gene>
    <name evidence="9" type="ORF">ZHD862_LOCUS29715</name>
</gene>
<proteinExistence type="inferred from homology"/>
<dbReference type="PRINTS" id="PR00704">
    <property type="entry name" value="CALPAIN"/>
</dbReference>
<dbReference type="GO" id="GO:0006508">
    <property type="term" value="P:proteolysis"/>
    <property type="evidence" value="ECO:0007669"/>
    <property type="project" value="UniProtKB-KW"/>
</dbReference>
<dbReference type="CDD" id="cd00044">
    <property type="entry name" value="CysPc"/>
    <property type="match status" value="1"/>
</dbReference>
<evidence type="ECO:0000259" key="8">
    <source>
        <dbReference type="PROSITE" id="PS50203"/>
    </source>
</evidence>
<reference evidence="9" key="1">
    <citation type="submission" date="2021-02" db="EMBL/GenBank/DDBJ databases">
        <authorList>
            <person name="Nowell W R."/>
        </authorList>
    </citation>
    <scope>NUCLEOTIDE SEQUENCE</scope>
</reference>
<dbReference type="PROSITE" id="PS00139">
    <property type="entry name" value="THIOL_PROTEASE_CYS"/>
    <property type="match status" value="1"/>
</dbReference>
<accession>A0A815G6I0</accession>
<dbReference type="GO" id="GO:0004198">
    <property type="term" value="F:calcium-dependent cysteine-type endopeptidase activity"/>
    <property type="evidence" value="ECO:0007669"/>
    <property type="project" value="InterPro"/>
</dbReference>
<evidence type="ECO:0000256" key="1">
    <source>
        <dbReference type="ARBA" id="ARBA00007623"/>
    </source>
</evidence>
<feature type="region of interest" description="Disordered" evidence="7">
    <location>
        <begin position="846"/>
        <end position="868"/>
    </location>
</feature>
<dbReference type="InterPro" id="IPR001300">
    <property type="entry name" value="Peptidase_C2_calpain_cat"/>
</dbReference>
<sequence length="868" mass="98698">MEMEQSPISKALALSIRSLVAGLLKINIDPSLPSIVDQWWCPICSIQTEDAPLCPMCQRILLEPVEDLPNDDQSKSNVFCYEYTPNDKISNVEGGAHDQPKHVLDNDDAPGLQTLMSLTVRDRRHKHESNAEIIFEKIIKHCRRNKQNFVDNQFPPSSRSLGAGSFNQYSQWLRISEVTPLSPDDRKLSWTIFSSPKPTDIQQGALGNCWLIAALALISEQPRLLEHILLTKKYNNEGVYLVRICHNGLWKTIIIDDYFPCTKHKYLVFTQAKHCQLYAPLIEKACAKLYGSYTALKGGDMREGLQLLTGVPCEHIGLESSKDIFDSNLIWTKLLTSCKEKLLIGTASGRNDVSSEEYARVHIHKNHAFSILSAYELGDATKRFVLVRDPHSHSNYREEAVTESILKRLRLVNPADSSMGAFWISWRRFLRYFSSITISTYNSDDFDIREQCKFTRSSTEYVMTYYLHVPKRTSITINVIHHRQDRRTRSSHSQAFVLCDIDDLKSNGIVGKRESILIGKQGGHTYWSGSLSAGYYVLIPFSTSFWKNDNSNRDFTVVINSSVQLELTMKTKPATFLSDCLISAAMKNSKKQMNKDVIVYTTSGELGLKMLIVENQSDTHNLMFDVNVQHAKNVRHSRHSGFPFNTHDCIPPRHRQIAFVLCDIDDLKSNGIVGKRESILIGKQGGHTYWSGSLSAGYYVLIPFSTSFWKNDKSNRDFTVVINSSVQLELTMKKKPATFLSDCLISAAMKNSKKKMNKEAIVYTTSGELGLKMLIVENQSDTHNLIFDVDVQHAKNVRHSRHSGFSFNTHDCIPPRHRQIVFLTEWIDRHGESASLNYAYSYSHDKRMSDPKPPIDTSKHDFHSPRAI</sequence>
<name>A0A815G6I0_9BILA</name>